<comment type="caution">
    <text evidence="2">The sequence shown here is derived from an EMBL/GenBank/DDBJ whole genome shotgun (WGS) entry which is preliminary data.</text>
</comment>
<dbReference type="Pfam" id="PF20150">
    <property type="entry name" value="2EXR"/>
    <property type="match status" value="1"/>
</dbReference>
<dbReference type="InterPro" id="IPR045518">
    <property type="entry name" value="2EXR"/>
</dbReference>
<keyword evidence="3" id="KW-1185">Reference proteome</keyword>
<evidence type="ECO:0000313" key="3">
    <source>
        <dbReference type="Proteomes" id="UP000288429"/>
    </source>
</evidence>
<organism evidence="2 3">
    <name type="scientific">Fusarium ambrosium</name>
    <dbReference type="NCBI Taxonomy" id="131363"/>
    <lineage>
        <taxon>Eukaryota</taxon>
        <taxon>Fungi</taxon>
        <taxon>Dikarya</taxon>
        <taxon>Ascomycota</taxon>
        <taxon>Pezizomycotina</taxon>
        <taxon>Sordariomycetes</taxon>
        <taxon>Hypocreomycetidae</taxon>
        <taxon>Hypocreales</taxon>
        <taxon>Nectriaceae</taxon>
        <taxon>Fusarium</taxon>
        <taxon>Fusarium solani species complex</taxon>
    </lineage>
</organism>
<sequence length="355" mass="40396">MAKFQSTPSLPEMEERLGFTANSMTPPDPATKRFYCDLKPVPNNTKQLFREYEELNKTNQTHRRMAKTSLVLPKMGESLVIEDDGNRAVIKRTDRVGFYRYSIDISYNGGFFLPLLFTETEATWAISAAKFPAIETPHDDSPFLKLPRELREKIYGFAFPQRELGIKNVDAFDHLCFPAAVGDPSGFFFQLGEEPAILKASRQIRQEALPFAYRNTAFCLDDMDDVVKVLVAAGHIGRSNITSLQFPWESKNEIECRLEQSPYADDSGPILPSLHALRCVQLLKECPRLQFLRICLDQDIFQNTSARQFMADPGIAGLCTLKGIRTVEVVDYIYESLEEHPTVKQLHEQMKKANE</sequence>
<dbReference type="PANTHER" id="PTHR38790">
    <property type="entry name" value="2EXR DOMAIN-CONTAINING PROTEIN-RELATED"/>
    <property type="match status" value="1"/>
</dbReference>
<dbReference type="AlphaFoldDB" id="A0A428SBK2"/>
<proteinExistence type="predicted"/>
<gene>
    <name evidence="2" type="ORF">CDV31_016305</name>
</gene>
<dbReference type="EMBL" id="NIZV01000511">
    <property type="protein sequence ID" value="RSL87143.1"/>
    <property type="molecule type" value="Genomic_DNA"/>
</dbReference>
<evidence type="ECO:0000259" key="1">
    <source>
        <dbReference type="Pfam" id="PF20150"/>
    </source>
</evidence>
<name>A0A428SBK2_9HYPO</name>
<feature type="domain" description="2EXR" evidence="1">
    <location>
        <begin position="142"/>
        <end position="215"/>
    </location>
</feature>
<dbReference type="PANTHER" id="PTHR38790:SF4">
    <property type="entry name" value="2EXR DOMAIN-CONTAINING PROTEIN"/>
    <property type="match status" value="1"/>
</dbReference>
<evidence type="ECO:0000313" key="2">
    <source>
        <dbReference type="EMBL" id="RSL87143.1"/>
    </source>
</evidence>
<reference evidence="2 3" key="1">
    <citation type="submission" date="2017-06" db="EMBL/GenBank/DDBJ databases">
        <title>Cmopartive genomic analysis of Ambrosia Fusariam Clade fungi.</title>
        <authorList>
            <person name="Stajich J.E."/>
            <person name="Carrillo J."/>
            <person name="Kijimoto T."/>
            <person name="Eskalen A."/>
            <person name="O'Donnell K."/>
            <person name="Kasson M."/>
        </authorList>
    </citation>
    <scope>NUCLEOTIDE SEQUENCE [LARGE SCALE GENOMIC DNA]</scope>
    <source>
        <strain evidence="2 3">NRRL 20438</strain>
    </source>
</reference>
<dbReference type="Proteomes" id="UP000288429">
    <property type="component" value="Unassembled WGS sequence"/>
</dbReference>
<protein>
    <recommendedName>
        <fullName evidence="1">2EXR domain-containing protein</fullName>
    </recommendedName>
</protein>
<accession>A0A428SBK2</accession>